<comment type="caution">
    <text evidence="2">The sequence shown here is derived from an EMBL/GenBank/DDBJ whole genome shotgun (WGS) entry which is preliminary data.</text>
</comment>
<dbReference type="PANTHER" id="PTHR11895:SF151">
    <property type="entry name" value="GLUTAMYL-TRNA(GLN) AMIDOTRANSFERASE SUBUNIT A"/>
    <property type="match status" value="1"/>
</dbReference>
<dbReference type="PANTHER" id="PTHR11895">
    <property type="entry name" value="TRANSAMIDASE"/>
    <property type="match status" value="1"/>
</dbReference>
<evidence type="ECO:0000259" key="1">
    <source>
        <dbReference type="Pfam" id="PF01425"/>
    </source>
</evidence>
<accession>A0ABV1SET3</accession>
<feature type="domain" description="Amidase" evidence="1">
    <location>
        <begin position="42"/>
        <end position="435"/>
    </location>
</feature>
<reference evidence="2 3" key="2">
    <citation type="submission" date="2024-06" db="EMBL/GenBank/DDBJ databases">
        <title>Thioclava kandeliae sp. nov. from a rhizosphere soil sample of Kandelia candel in a mangrove.</title>
        <authorList>
            <person name="Mu T."/>
        </authorList>
    </citation>
    <scope>NUCLEOTIDE SEQUENCE [LARGE SCALE GENOMIC DNA]</scope>
    <source>
        <strain evidence="2 3">CPCC 100088</strain>
    </source>
</reference>
<evidence type="ECO:0000313" key="2">
    <source>
        <dbReference type="EMBL" id="MER5171141.1"/>
    </source>
</evidence>
<dbReference type="InterPro" id="IPR000120">
    <property type="entry name" value="Amidase"/>
</dbReference>
<name>A0ABV1SET3_9RHOB</name>
<dbReference type="InterPro" id="IPR023631">
    <property type="entry name" value="Amidase_dom"/>
</dbReference>
<proteinExistence type="predicted"/>
<dbReference type="SUPFAM" id="SSF75304">
    <property type="entry name" value="Amidase signature (AS) enzymes"/>
    <property type="match status" value="1"/>
</dbReference>
<reference evidence="2 3" key="1">
    <citation type="submission" date="2024-01" db="EMBL/GenBank/DDBJ databases">
        <authorList>
            <person name="Deng Y."/>
            <person name="Su J."/>
        </authorList>
    </citation>
    <scope>NUCLEOTIDE SEQUENCE [LARGE SCALE GENOMIC DNA]</scope>
    <source>
        <strain evidence="2 3">CPCC 100088</strain>
    </source>
</reference>
<organism evidence="2 3">
    <name type="scientific">Thioclava kandeliae</name>
    <dbReference type="NCBI Taxonomy" id="3070818"/>
    <lineage>
        <taxon>Bacteria</taxon>
        <taxon>Pseudomonadati</taxon>
        <taxon>Pseudomonadota</taxon>
        <taxon>Alphaproteobacteria</taxon>
        <taxon>Rhodobacterales</taxon>
        <taxon>Paracoccaceae</taxon>
        <taxon>Thioclava</taxon>
    </lineage>
</organism>
<dbReference type="EMBL" id="JAYWLC010000003">
    <property type="protein sequence ID" value="MER5171141.1"/>
    <property type="molecule type" value="Genomic_DNA"/>
</dbReference>
<sequence>MTTENRMTLAQARAIIAAEGVGALASRLGTLAASNPLHAVIAQDYSAPETGSGPLAGIPIGVKDNIDAVPFATTGGSPAMAGYFPAEDAGIVARIRAAGAWVPAKLNLHEFAFGITSDNGAYGAVLNPYDDNRTAGGSSGGSGAAVAAGIVPAAIGTDTGASVRIPASFCGVVGLRPSTGRYSTQGVLPISWSRDTPGFLANCVADVAELDAVAAPTGLSEPVLPDRPLRLGLAQDARPGLCDKVEERFDAVLADLAQKGIVEVIDLPALGYREAQEAYDVPTASVESYEFWSRFCPDVLGLSYATFTSRIGSPDVQAIFAATPDLAAENALAHETYLRIIRPQMQARHGALFAAHGIDALIAPTCPVQPAKRADYLTITVGGETRPILPVLAQNVSYATYIGCPSLSLPAGLDRDGLPVGLLLDGLVGADRALLEMAARIEAALA</sequence>
<protein>
    <submittedName>
        <fullName evidence="2">Amidase family protein</fullName>
    </submittedName>
</protein>
<evidence type="ECO:0000313" key="3">
    <source>
        <dbReference type="Proteomes" id="UP001438953"/>
    </source>
</evidence>
<dbReference type="InterPro" id="IPR020556">
    <property type="entry name" value="Amidase_CS"/>
</dbReference>
<dbReference type="Gene3D" id="3.90.1300.10">
    <property type="entry name" value="Amidase signature (AS) domain"/>
    <property type="match status" value="1"/>
</dbReference>
<dbReference type="PROSITE" id="PS00571">
    <property type="entry name" value="AMIDASES"/>
    <property type="match status" value="1"/>
</dbReference>
<gene>
    <name evidence="2" type="ORF">VSX56_05065</name>
</gene>
<keyword evidence="3" id="KW-1185">Reference proteome</keyword>
<dbReference type="InterPro" id="IPR036928">
    <property type="entry name" value="AS_sf"/>
</dbReference>
<dbReference type="Proteomes" id="UP001438953">
    <property type="component" value="Unassembled WGS sequence"/>
</dbReference>
<dbReference type="RefSeq" id="WP_350935319.1">
    <property type="nucleotide sequence ID" value="NZ_JAYWLC010000003.1"/>
</dbReference>
<dbReference type="Pfam" id="PF01425">
    <property type="entry name" value="Amidase"/>
    <property type="match status" value="1"/>
</dbReference>